<dbReference type="InterPro" id="IPR001810">
    <property type="entry name" value="F-box_dom"/>
</dbReference>
<comment type="caution">
    <text evidence="3">The sequence shown here is derived from an EMBL/GenBank/DDBJ whole genome shotgun (WGS) entry which is preliminary data.</text>
</comment>
<evidence type="ECO:0000313" key="4">
    <source>
        <dbReference type="Proteomes" id="UP000816034"/>
    </source>
</evidence>
<feature type="compositionally biased region" description="Acidic residues" evidence="1">
    <location>
        <begin position="327"/>
        <end position="341"/>
    </location>
</feature>
<evidence type="ECO:0000256" key="1">
    <source>
        <dbReference type="SAM" id="MobiDB-lite"/>
    </source>
</evidence>
<dbReference type="GeneID" id="68104693"/>
<reference evidence="3 4" key="1">
    <citation type="journal article" date="2018" name="BMC Genomics">
        <title>The genome of Naegleria lovaniensis, the basis for a comparative approach to unravel pathogenicity factors of the human pathogenic amoeba N. fowleri.</title>
        <authorList>
            <person name="Liechti N."/>
            <person name="Schurch N."/>
            <person name="Bruggmann R."/>
            <person name="Wittwer M."/>
        </authorList>
    </citation>
    <scope>NUCLEOTIDE SEQUENCE [LARGE SCALE GENOMIC DNA]</scope>
    <source>
        <strain evidence="3 4">ATCC 30569</strain>
    </source>
</reference>
<accession>A0AA88GDB3</accession>
<gene>
    <name evidence="3" type="ORF">C9374_012239</name>
</gene>
<name>A0AA88GDB3_NAELO</name>
<dbReference type="Proteomes" id="UP000816034">
    <property type="component" value="Unassembled WGS sequence"/>
</dbReference>
<proteinExistence type="predicted"/>
<protein>
    <recommendedName>
        <fullName evidence="2">F-box domain-containing protein</fullName>
    </recommendedName>
</protein>
<dbReference type="Pfam" id="PF12937">
    <property type="entry name" value="F-box-like"/>
    <property type="match status" value="1"/>
</dbReference>
<feature type="region of interest" description="Disordered" evidence="1">
    <location>
        <begin position="314"/>
        <end position="349"/>
    </location>
</feature>
<dbReference type="Gene3D" id="1.20.1280.50">
    <property type="match status" value="1"/>
</dbReference>
<feature type="compositionally biased region" description="Basic and acidic residues" evidence="1">
    <location>
        <begin position="314"/>
        <end position="324"/>
    </location>
</feature>
<dbReference type="RefSeq" id="XP_044542547.1">
    <property type="nucleotide sequence ID" value="XM_044687984.1"/>
</dbReference>
<sequence>MKSSVECGNDELFSIFQFLDPQSILNSCVRVSQRWKQVACCNALWKYFCNSILMNDVFEWDLDLERCNRMKALHNSDHDEEWNHHLDEKNQLYINSDPIGRRNDEYYWYNVFQALFRIPIIKSFSFMDRERQMRYAWAELLERFDFHVPRLSEPFDLEYPEVDERVDCPTDNEHNPRKFPSIYEHGQEERIFQHGWKYVYAKIATLLAILSSGSHCTPNPWNDKIILTCFEYQDQNSNWQVKKTTSISVAAFCVAQMFPKSGPTKLRELVSAHNNNCRMSISPNIEDANHVKPFCFFEYMDKFFVKVPAEDHNTDAKDNERIPAEDNITDEEDNERSEDVENAIHGGGREDDLGARPMYRWYDYVDDSCERFLWLPMVFNAGGCVRTYKYDALYLGEQNLLRVEKHYELDY</sequence>
<organism evidence="3 4">
    <name type="scientific">Naegleria lovaniensis</name>
    <name type="common">Amoeba</name>
    <dbReference type="NCBI Taxonomy" id="51637"/>
    <lineage>
        <taxon>Eukaryota</taxon>
        <taxon>Discoba</taxon>
        <taxon>Heterolobosea</taxon>
        <taxon>Tetramitia</taxon>
        <taxon>Eutetramitia</taxon>
        <taxon>Vahlkampfiidae</taxon>
        <taxon>Naegleria</taxon>
    </lineage>
</organism>
<evidence type="ECO:0000259" key="2">
    <source>
        <dbReference type="Pfam" id="PF12937"/>
    </source>
</evidence>
<dbReference type="SUPFAM" id="SSF81383">
    <property type="entry name" value="F-box domain"/>
    <property type="match status" value="1"/>
</dbReference>
<dbReference type="EMBL" id="PYSW02000056">
    <property type="protein sequence ID" value="KAG2373373.1"/>
    <property type="molecule type" value="Genomic_DNA"/>
</dbReference>
<dbReference type="AlphaFoldDB" id="A0AA88GDB3"/>
<dbReference type="InterPro" id="IPR036047">
    <property type="entry name" value="F-box-like_dom_sf"/>
</dbReference>
<evidence type="ECO:0000313" key="3">
    <source>
        <dbReference type="EMBL" id="KAG2373373.1"/>
    </source>
</evidence>
<feature type="domain" description="F-box" evidence="2">
    <location>
        <begin position="12"/>
        <end position="50"/>
    </location>
</feature>
<keyword evidence="4" id="KW-1185">Reference proteome</keyword>